<dbReference type="Gene3D" id="1.10.10.10">
    <property type="entry name" value="Winged helix-like DNA-binding domain superfamily/Winged helix DNA-binding domain"/>
    <property type="match status" value="1"/>
</dbReference>
<dbReference type="GO" id="GO:0003700">
    <property type="term" value="F:DNA-binding transcription factor activity"/>
    <property type="evidence" value="ECO:0007669"/>
    <property type="project" value="InterPro"/>
</dbReference>
<dbReference type="GO" id="GO:0000976">
    <property type="term" value="F:transcription cis-regulatory region binding"/>
    <property type="evidence" value="ECO:0007669"/>
    <property type="project" value="TreeGrafter"/>
</dbReference>
<dbReference type="PANTHER" id="PTHR33202:SF7">
    <property type="entry name" value="FERRIC UPTAKE REGULATION PROTEIN"/>
    <property type="match status" value="1"/>
</dbReference>
<evidence type="ECO:0000256" key="2">
    <source>
        <dbReference type="ARBA" id="ARBA00022491"/>
    </source>
</evidence>
<evidence type="ECO:0000256" key="4">
    <source>
        <dbReference type="ARBA" id="ARBA00023015"/>
    </source>
</evidence>
<dbReference type="GO" id="GO:0045892">
    <property type="term" value="P:negative regulation of DNA-templated transcription"/>
    <property type="evidence" value="ECO:0007669"/>
    <property type="project" value="TreeGrafter"/>
</dbReference>
<keyword evidence="5" id="KW-0238">DNA-binding</keyword>
<keyword evidence="3" id="KW-0862">Zinc</keyword>
<name>A0A0F9R984_9ZZZZ</name>
<evidence type="ECO:0000256" key="1">
    <source>
        <dbReference type="ARBA" id="ARBA00007957"/>
    </source>
</evidence>
<dbReference type="InterPro" id="IPR043135">
    <property type="entry name" value="Fur_C"/>
</dbReference>
<evidence type="ECO:0000313" key="7">
    <source>
        <dbReference type="EMBL" id="KKN13983.1"/>
    </source>
</evidence>
<dbReference type="Pfam" id="PF01475">
    <property type="entry name" value="FUR"/>
    <property type="match status" value="1"/>
</dbReference>
<dbReference type="InterPro" id="IPR036390">
    <property type="entry name" value="WH_DNA-bd_sf"/>
</dbReference>
<comment type="similarity">
    <text evidence="1">Belongs to the Fur family.</text>
</comment>
<dbReference type="CDD" id="cd07153">
    <property type="entry name" value="Fur_like"/>
    <property type="match status" value="1"/>
</dbReference>
<reference evidence="7" key="1">
    <citation type="journal article" date="2015" name="Nature">
        <title>Complex archaea that bridge the gap between prokaryotes and eukaryotes.</title>
        <authorList>
            <person name="Spang A."/>
            <person name="Saw J.H."/>
            <person name="Jorgensen S.L."/>
            <person name="Zaremba-Niedzwiedzka K."/>
            <person name="Martijn J."/>
            <person name="Lind A.E."/>
            <person name="van Eijk R."/>
            <person name="Schleper C."/>
            <person name="Guy L."/>
            <person name="Ettema T.J."/>
        </authorList>
    </citation>
    <scope>NUCLEOTIDE SEQUENCE</scope>
</reference>
<dbReference type="EMBL" id="LAZR01003864">
    <property type="protein sequence ID" value="KKN13983.1"/>
    <property type="molecule type" value="Genomic_DNA"/>
</dbReference>
<comment type="caution">
    <text evidence="7">The sequence shown here is derived from an EMBL/GenBank/DDBJ whole genome shotgun (WGS) entry which is preliminary data.</text>
</comment>
<organism evidence="7">
    <name type="scientific">marine sediment metagenome</name>
    <dbReference type="NCBI Taxonomy" id="412755"/>
    <lineage>
        <taxon>unclassified sequences</taxon>
        <taxon>metagenomes</taxon>
        <taxon>ecological metagenomes</taxon>
    </lineage>
</organism>
<dbReference type="SUPFAM" id="SSF46785">
    <property type="entry name" value="Winged helix' DNA-binding domain"/>
    <property type="match status" value="1"/>
</dbReference>
<dbReference type="InterPro" id="IPR036388">
    <property type="entry name" value="WH-like_DNA-bd_sf"/>
</dbReference>
<evidence type="ECO:0000256" key="6">
    <source>
        <dbReference type="ARBA" id="ARBA00023163"/>
    </source>
</evidence>
<keyword evidence="4" id="KW-0805">Transcription regulation</keyword>
<protein>
    <recommendedName>
        <fullName evidence="8">Ferric uptake regulation protein</fullName>
    </recommendedName>
</protein>
<evidence type="ECO:0008006" key="8">
    <source>
        <dbReference type="Google" id="ProtNLM"/>
    </source>
</evidence>
<dbReference type="PANTHER" id="PTHR33202">
    <property type="entry name" value="ZINC UPTAKE REGULATION PROTEIN"/>
    <property type="match status" value="1"/>
</dbReference>
<accession>A0A0F9R984</accession>
<keyword evidence="6" id="KW-0804">Transcription</keyword>
<dbReference type="Gene3D" id="3.30.1490.190">
    <property type="match status" value="1"/>
</dbReference>
<gene>
    <name evidence="7" type="ORF">LCGC14_1000790</name>
</gene>
<proteinExistence type="inferred from homology"/>
<dbReference type="InterPro" id="IPR002481">
    <property type="entry name" value="FUR"/>
</dbReference>
<dbReference type="AlphaFoldDB" id="A0A0F9R984"/>
<evidence type="ECO:0000256" key="3">
    <source>
        <dbReference type="ARBA" id="ARBA00022833"/>
    </source>
</evidence>
<evidence type="ECO:0000256" key="5">
    <source>
        <dbReference type="ARBA" id="ARBA00023125"/>
    </source>
</evidence>
<keyword evidence="2" id="KW-0678">Repressor</keyword>
<sequence length="139" mass="16157">MHHAPEILKKEGHKLTPQRLLVWRVLEEGKHYTANQIHEKIIKKLPGVDLVTVYRTLELLSKHNFVQESTFDSGPAHYEITDQIGHTHVVCRQCKRIEHFEEEKLLTMIKEVCKKKNFDTENIEINISATCKSCLSKAN</sequence>
<dbReference type="GO" id="GO:0008270">
    <property type="term" value="F:zinc ion binding"/>
    <property type="evidence" value="ECO:0007669"/>
    <property type="project" value="TreeGrafter"/>
</dbReference>
<dbReference type="GO" id="GO:1900376">
    <property type="term" value="P:regulation of secondary metabolite biosynthetic process"/>
    <property type="evidence" value="ECO:0007669"/>
    <property type="project" value="TreeGrafter"/>
</dbReference>